<feature type="compositionally biased region" description="Polar residues" evidence="1">
    <location>
        <begin position="97"/>
        <end position="106"/>
    </location>
</feature>
<feature type="compositionally biased region" description="Polar residues" evidence="1">
    <location>
        <begin position="744"/>
        <end position="755"/>
    </location>
</feature>
<dbReference type="GeneID" id="80917711"/>
<feature type="region of interest" description="Disordered" evidence="1">
    <location>
        <begin position="418"/>
        <end position="440"/>
    </location>
</feature>
<feature type="region of interest" description="Disordered" evidence="1">
    <location>
        <begin position="741"/>
        <end position="768"/>
    </location>
</feature>
<evidence type="ECO:0008006" key="4">
    <source>
        <dbReference type="Google" id="ProtNLM"/>
    </source>
</evidence>
<accession>A0AA35IX02</accession>
<feature type="compositionally biased region" description="Basic residues" evidence="1">
    <location>
        <begin position="1"/>
        <end position="11"/>
    </location>
</feature>
<keyword evidence="3" id="KW-1185">Reference proteome</keyword>
<sequence>MRSFIKAHKKSTSFDESPKRHSNFSTNTNNSSQRSSNDSLDFLPSTPSQMNYDNIPTTAKHSPGFESFHRLANKTSKLFKKTSNSNLNSHLTSNSTAGSNQATSNSFVLQNPPVKYAGSSASLRPPLLPTSSTPSLSHHDSSLETAVPKKTSPIKDINGATDSLPAIKGTITHSWGDSKVESHVIILNDPASPASNSSEATSSKQLKYPLIGNENQTLSTSSSNLEPAIRILNKNDSRQQENDDDIEGEFPKKEQHIYKALALAKNRNRQARIHSHDDIINLGKASQMDMNLLAAAFSGSSTTTTNNDQSSNEQVDEKILDIERVTTTSTLTSSETTPLLNKSPSFYSQAFSISPEVRHGDLSSPSSRMNKNEGQDEIFNKKKVRISLGRKDEKSTYSLHNNSDEYSLGENEAYKVGVSEEEDDDDDDDDDSNDNESEFSFEYAGINVRTSSVKYYSKPETVANVYIDDLYEDENFDDDMNYIEDDESNIEGNDMDHLSKDSVETPLKSNKVKKYHDLFNLTDDDDDDDDDDQGKHEGVKENYEDNYDDSCDDAVVGETVVDKEFSRNELIKKPIKRYDDLFDLSDEDEEGYASEPESHMFSDEACSIESGVALSGKPTPMIYSQSNKNIKMHDLKSKNNSMLRRKNSKNGSAHVSIVKASFVPTLIKPKVKSFSDIFDIDVSASDTENDAETKGSNSNCLVSNDLKKQTFLENSSYENNLETYPPNNAHLQLPQTPAKILITPSGSATSPRPSITTDNDDDDDDTSSILRTPFQLIDSSHSKQLLSESPQYPALLNSPPLPPPARSQSLKYHDLNCDLDSEVPRPMSNLFFIDEAEEDEYNQKNKMLDYDHYDIDEINGIPEDFNFSDSEKDDPNRGTLKSPLRRGSRNRDASPFSSVSSSFRSTHSFNGKLTINQGAKELAPMKNRIELTNKTVTFFNNNNWNAYDCNSLPRKSSSQMRETKYQIHSSNQNLEPSSAHSPRLQMTNGIDEKSNDNFIISPNLSKTITPTNSFNKPTAEFSNDYSLSPIQETPSSVQSSPRRA</sequence>
<feature type="compositionally biased region" description="Polar residues" evidence="1">
    <location>
        <begin position="45"/>
        <end position="60"/>
    </location>
</feature>
<feature type="region of interest" description="Disordered" evidence="1">
    <location>
        <begin position="861"/>
        <end position="905"/>
    </location>
</feature>
<feature type="region of interest" description="Disordered" evidence="1">
    <location>
        <begin position="519"/>
        <end position="551"/>
    </location>
</feature>
<gene>
    <name evidence="2" type="primary">SMKI05G1110</name>
    <name evidence="2" type="ORF">SMKI_05G1110</name>
</gene>
<feature type="region of interest" description="Disordered" evidence="1">
    <location>
        <begin position="118"/>
        <end position="158"/>
    </location>
</feature>
<dbReference type="RefSeq" id="XP_056081615.1">
    <property type="nucleotide sequence ID" value="XM_056221867.1"/>
</dbReference>
<proteinExistence type="predicted"/>
<feature type="compositionally biased region" description="Acidic residues" evidence="1">
    <location>
        <begin position="419"/>
        <end position="439"/>
    </location>
</feature>
<feature type="compositionally biased region" description="Low complexity" evidence="1">
    <location>
        <begin position="119"/>
        <end position="136"/>
    </location>
</feature>
<evidence type="ECO:0000256" key="1">
    <source>
        <dbReference type="SAM" id="MobiDB-lite"/>
    </source>
</evidence>
<dbReference type="AlphaFoldDB" id="A0AA35IX02"/>
<organism evidence="2 3">
    <name type="scientific">Saccharomyces mikatae IFO 1815</name>
    <dbReference type="NCBI Taxonomy" id="226126"/>
    <lineage>
        <taxon>Eukaryota</taxon>
        <taxon>Fungi</taxon>
        <taxon>Dikarya</taxon>
        <taxon>Ascomycota</taxon>
        <taxon>Saccharomycotina</taxon>
        <taxon>Saccharomycetes</taxon>
        <taxon>Saccharomycetales</taxon>
        <taxon>Saccharomycetaceae</taxon>
        <taxon>Saccharomyces</taxon>
    </lineage>
</organism>
<feature type="compositionally biased region" description="Low complexity" evidence="1">
    <location>
        <begin position="23"/>
        <end position="39"/>
    </location>
</feature>
<feature type="region of interest" description="Disordered" evidence="1">
    <location>
        <begin position="1"/>
        <end position="64"/>
    </location>
</feature>
<feature type="compositionally biased region" description="Basic and acidic residues" evidence="1">
    <location>
        <begin position="370"/>
        <end position="380"/>
    </location>
</feature>
<name>A0AA35IX02_SACMI</name>
<feature type="region of interest" description="Disordered" evidence="1">
    <location>
        <begin position="83"/>
        <end position="106"/>
    </location>
</feature>
<feature type="compositionally biased region" description="Basic and acidic residues" evidence="1">
    <location>
        <begin position="533"/>
        <end position="543"/>
    </location>
</feature>
<evidence type="ECO:0000313" key="2">
    <source>
        <dbReference type="EMBL" id="CAI4038500.1"/>
    </source>
</evidence>
<feature type="region of interest" description="Disordered" evidence="1">
    <location>
        <begin position="1009"/>
        <end position="1044"/>
    </location>
</feature>
<feature type="region of interest" description="Disordered" evidence="1">
    <location>
        <begin position="356"/>
        <end position="380"/>
    </location>
</feature>
<dbReference type="EMBL" id="OX365761">
    <property type="protein sequence ID" value="CAI4038500.1"/>
    <property type="molecule type" value="Genomic_DNA"/>
</dbReference>
<dbReference type="Proteomes" id="UP001161438">
    <property type="component" value="Chromosome 5"/>
</dbReference>
<feature type="compositionally biased region" description="Low complexity" evidence="1">
    <location>
        <begin position="894"/>
        <end position="905"/>
    </location>
</feature>
<reference evidence="2" key="1">
    <citation type="submission" date="2022-10" db="EMBL/GenBank/DDBJ databases">
        <authorList>
            <person name="Byrne P K."/>
        </authorList>
    </citation>
    <scope>NUCLEOTIDE SEQUENCE</scope>
    <source>
        <strain evidence="2">IFO1815</strain>
    </source>
</reference>
<feature type="compositionally biased region" description="Low complexity" evidence="1">
    <location>
        <begin position="83"/>
        <end position="96"/>
    </location>
</feature>
<feature type="compositionally biased region" description="Acidic residues" evidence="1">
    <location>
        <begin position="522"/>
        <end position="532"/>
    </location>
</feature>
<protein>
    <recommendedName>
        <fullName evidence="4">Zrg8p</fullName>
    </recommendedName>
</protein>
<evidence type="ECO:0000313" key="3">
    <source>
        <dbReference type="Proteomes" id="UP001161438"/>
    </source>
</evidence>